<keyword evidence="2" id="KW-1185">Reference proteome</keyword>
<dbReference type="EMBL" id="CM007899">
    <property type="protein sequence ID" value="OTG11889.1"/>
    <property type="molecule type" value="Genomic_DNA"/>
</dbReference>
<evidence type="ECO:0000313" key="2">
    <source>
        <dbReference type="Proteomes" id="UP000215914"/>
    </source>
</evidence>
<organism evidence="1 2">
    <name type="scientific">Helianthus annuus</name>
    <name type="common">Common sunflower</name>
    <dbReference type="NCBI Taxonomy" id="4232"/>
    <lineage>
        <taxon>Eukaryota</taxon>
        <taxon>Viridiplantae</taxon>
        <taxon>Streptophyta</taxon>
        <taxon>Embryophyta</taxon>
        <taxon>Tracheophyta</taxon>
        <taxon>Spermatophyta</taxon>
        <taxon>Magnoliopsida</taxon>
        <taxon>eudicotyledons</taxon>
        <taxon>Gunneridae</taxon>
        <taxon>Pentapetalae</taxon>
        <taxon>asterids</taxon>
        <taxon>campanulids</taxon>
        <taxon>Asterales</taxon>
        <taxon>Asteraceae</taxon>
        <taxon>Asteroideae</taxon>
        <taxon>Heliantheae alliance</taxon>
        <taxon>Heliantheae</taxon>
        <taxon>Helianthus</taxon>
    </lineage>
</organism>
<proteinExistence type="predicted"/>
<gene>
    <name evidence="1" type="ORF">HannXRQ_Chr10g0303741</name>
</gene>
<dbReference type="Proteomes" id="UP000215914">
    <property type="component" value="Chromosome 10"/>
</dbReference>
<sequence>MLRVFQSFISVLHCSRLFFSIFKSSIFICIHKIEQDFAVLNSEYVVSYYGWGS</sequence>
<accession>A0A251TMA1</accession>
<dbReference type="InParanoid" id="A0A251TMA1"/>
<name>A0A251TMA1_HELAN</name>
<dbReference type="AlphaFoldDB" id="A0A251TMA1"/>
<reference evidence="2" key="1">
    <citation type="journal article" date="2017" name="Nature">
        <title>The sunflower genome provides insights into oil metabolism, flowering and Asterid evolution.</title>
        <authorList>
            <person name="Badouin H."/>
            <person name="Gouzy J."/>
            <person name="Grassa C.J."/>
            <person name="Murat F."/>
            <person name="Staton S.E."/>
            <person name="Cottret L."/>
            <person name="Lelandais-Briere C."/>
            <person name="Owens G.L."/>
            <person name="Carrere S."/>
            <person name="Mayjonade B."/>
            <person name="Legrand L."/>
            <person name="Gill N."/>
            <person name="Kane N.C."/>
            <person name="Bowers J.E."/>
            <person name="Hubner S."/>
            <person name="Bellec A."/>
            <person name="Berard A."/>
            <person name="Berges H."/>
            <person name="Blanchet N."/>
            <person name="Boniface M.C."/>
            <person name="Brunel D."/>
            <person name="Catrice O."/>
            <person name="Chaidir N."/>
            <person name="Claudel C."/>
            <person name="Donnadieu C."/>
            <person name="Faraut T."/>
            <person name="Fievet G."/>
            <person name="Helmstetter N."/>
            <person name="King M."/>
            <person name="Knapp S.J."/>
            <person name="Lai Z."/>
            <person name="Le Paslier M.C."/>
            <person name="Lippi Y."/>
            <person name="Lorenzon L."/>
            <person name="Mandel J.R."/>
            <person name="Marage G."/>
            <person name="Marchand G."/>
            <person name="Marquand E."/>
            <person name="Bret-Mestries E."/>
            <person name="Morien E."/>
            <person name="Nambeesan S."/>
            <person name="Nguyen T."/>
            <person name="Pegot-Espagnet P."/>
            <person name="Pouilly N."/>
            <person name="Raftis F."/>
            <person name="Sallet E."/>
            <person name="Schiex T."/>
            <person name="Thomas J."/>
            <person name="Vandecasteele C."/>
            <person name="Vares D."/>
            <person name="Vear F."/>
            <person name="Vautrin S."/>
            <person name="Crespi M."/>
            <person name="Mangin B."/>
            <person name="Burke J.M."/>
            <person name="Salse J."/>
            <person name="Munos S."/>
            <person name="Vincourt P."/>
            <person name="Rieseberg L.H."/>
            <person name="Langlade N.B."/>
        </authorList>
    </citation>
    <scope>NUCLEOTIDE SEQUENCE [LARGE SCALE GENOMIC DNA]</scope>
    <source>
        <strain evidence="2">cv. SF193</strain>
    </source>
</reference>
<evidence type="ECO:0000313" key="1">
    <source>
        <dbReference type="EMBL" id="OTG11889.1"/>
    </source>
</evidence>
<protein>
    <submittedName>
        <fullName evidence="1">Uncharacterized protein</fullName>
    </submittedName>
</protein>